<dbReference type="EMBL" id="BAAAZA010000028">
    <property type="protein sequence ID" value="GAA3891643.1"/>
    <property type="molecule type" value="Genomic_DNA"/>
</dbReference>
<accession>A0ABP7L3J9</accession>
<reference evidence="2" key="1">
    <citation type="journal article" date="2019" name="Int. J. Syst. Evol. Microbiol.">
        <title>The Global Catalogue of Microorganisms (GCM) 10K type strain sequencing project: providing services to taxonomists for standard genome sequencing and annotation.</title>
        <authorList>
            <consortium name="The Broad Institute Genomics Platform"/>
            <consortium name="The Broad Institute Genome Sequencing Center for Infectious Disease"/>
            <person name="Wu L."/>
            <person name="Ma J."/>
        </authorList>
    </citation>
    <scope>NUCLEOTIDE SEQUENCE [LARGE SCALE GENOMIC DNA]</scope>
    <source>
        <strain evidence="2">JCM 16578</strain>
    </source>
</reference>
<proteinExistence type="predicted"/>
<gene>
    <name evidence="1" type="ORF">GCM10022207_68950</name>
</gene>
<keyword evidence="2" id="KW-1185">Reference proteome</keyword>
<sequence>MEPVLETYEATDFAPWPVVDPPADHLLPLSGQLSVRELGTAMAVLTSYDNSDHERRDLDSKDGRAQVRHLVTTERVIAPGGLLIRDTETGITASPGCCFGLENWRDWLVLMDGEEPWLGHDPTPRVEHVGAIVRLWPDADRLEGLPIELPRALLPELLGSVRNQLVGFLACVEEWAARYAPPLAAAVVAKLDEDLTIGAPLLESRS</sequence>
<protein>
    <submittedName>
        <fullName evidence="1">Uncharacterized protein</fullName>
    </submittedName>
</protein>
<comment type="caution">
    <text evidence="1">The sequence shown here is derived from an EMBL/GenBank/DDBJ whole genome shotgun (WGS) entry which is preliminary data.</text>
</comment>
<evidence type="ECO:0000313" key="1">
    <source>
        <dbReference type="EMBL" id="GAA3891643.1"/>
    </source>
</evidence>
<organism evidence="1 2">
    <name type="scientific">Streptomyces lannensis</name>
    <dbReference type="NCBI Taxonomy" id="766498"/>
    <lineage>
        <taxon>Bacteria</taxon>
        <taxon>Bacillati</taxon>
        <taxon>Actinomycetota</taxon>
        <taxon>Actinomycetes</taxon>
        <taxon>Kitasatosporales</taxon>
        <taxon>Streptomycetaceae</taxon>
        <taxon>Streptomyces</taxon>
    </lineage>
</organism>
<evidence type="ECO:0000313" key="2">
    <source>
        <dbReference type="Proteomes" id="UP001501563"/>
    </source>
</evidence>
<dbReference type="Proteomes" id="UP001501563">
    <property type="component" value="Unassembled WGS sequence"/>
</dbReference>
<name>A0ABP7L3J9_9ACTN</name>